<reference evidence="3" key="1">
    <citation type="submission" date="2024-07" db="EMBL/GenBank/DDBJ databases">
        <authorList>
            <person name="Yu S.T."/>
        </authorList>
    </citation>
    <scope>NUCLEOTIDE SEQUENCE</scope>
    <source>
        <strain evidence="3">R08</strain>
    </source>
</reference>
<proteinExistence type="predicted"/>
<dbReference type="InterPro" id="IPR005114">
    <property type="entry name" value="Helicase_assoc"/>
</dbReference>
<evidence type="ECO:0000259" key="2">
    <source>
        <dbReference type="Pfam" id="PF03457"/>
    </source>
</evidence>
<accession>A0AB39MQ75</accession>
<feature type="region of interest" description="Disordered" evidence="1">
    <location>
        <begin position="152"/>
        <end position="217"/>
    </location>
</feature>
<dbReference type="EMBL" id="CP163431">
    <property type="protein sequence ID" value="XDQ08159.1"/>
    <property type="molecule type" value="Genomic_DNA"/>
</dbReference>
<dbReference type="RefSeq" id="WP_369192788.1">
    <property type="nucleotide sequence ID" value="NZ_CP163431.1"/>
</dbReference>
<feature type="region of interest" description="Disordered" evidence="1">
    <location>
        <begin position="94"/>
        <end position="127"/>
    </location>
</feature>
<feature type="domain" description="Helicase-associated" evidence="2">
    <location>
        <begin position="5"/>
        <end position="59"/>
    </location>
</feature>
<evidence type="ECO:0000313" key="3">
    <source>
        <dbReference type="EMBL" id="XDQ08159.1"/>
    </source>
</evidence>
<gene>
    <name evidence="3" type="ORF">AB5J58_48475</name>
</gene>
<feature type="compositionally biased region" description="Pro residues" evidence="1">
    <location>
        <begin position="206"/>
        <end position="217"/>
    </location>
</feature>
<dbReference type="Pfam" id="PF03457">
    <property type="entry name" value="HA"/>
    <property type="match status" value="1"/>
</dbReference>
<feature type="compositionally biased region" description="Low complexity" evidence="1">
    <location>
        <begin position="179"/>
        <end position="205"/>
    </location>
</feature>
<evidence type="ECO:0000256" key="1">
    <source>
        <dbReference type="SAM" id="MobiDB-lite"/>
    </source>
</evidence>
<dbReference type="AlphaFoldDB" id="A0AB39MQ75"/>
<sequence>MPNGAAARRFRRTHHHLDVPQTYEDPSGYPMGRWLIWKRHLRAKGTLGAVRVHALERLGIIWDPRQQAFDRALAYAARHGHLAASVDEITTASPSAAGGHVAHPRRDPHARTRRRARRPGPVVEPALADHLATRLPCSPTADRKRHRCLAGGVARRPARTCRHRCPEVPPGSTARMKDSPGTTSTSTLTASRSPAPRAGSASPGTAPTPHPRPPPPR</sequence>
<organism evidence="3">
    <name type="scientific">Streptomyces sp. R08</name>
    <dbReference type="NCBI Taxonomy" id="3238624"/>
    <lineage>
        <taxon>Bacteria</taxon>
        <taxon>Bacillati</taxon>
        <taxon>Actinomycetota</taxon>
        <taxon>Actinomycetes</taxon>
        <taxon>Kitasatosporales</taxon>
        <taxon>Streptomycetaceae</taxon>
        <taxon>Streptomyces</taxon>
    </lineage>
</organism>
<dbReference type="Gene3D" id="6.10.140.530">
    <property type="match status" value="1"/>
</dbReference>
<name>A0AB39MQ75_9ACTN</name>
<protein>
    <submittedName>
        <fullName evidence="3">Helicase associated domain-containing protein</fullName>
    </submittedName>
</protein>